<dbReference type="Gene3D" id="3.20.20.100">
    <property type="entry name" value="NADP-dependent oxidoreductase domain"/>
    <property type="match status" value="1"/>
</dbReference>
<dbReference type="PANTHER" id="PTHR43625:SF78">
    <property type="entry name" value="PYRIDOXAL REDUCTASE-RELATED"/>
    <property type="match status" value="1"/>
</dbReference>
<keyword evidence="1" id="KW-0560">Oxidoreductase</keyword>
<accession>A0A292Q9P2</accession>
<keyword evidence="4" id="KW-1185">Reference proteome</keyword>
<evidence type="ECO:0000256" key="1">
    <source>
        <dbReference type="ARBA" id="ARBA00023002"/>
    </source>
</evidence>
<protein>
    <recommendedName>
        <fullName evidence="2">NADP-dependent oxidoreductase domain-containing protein</fullName>
    </recommendedName>
</protein>
<dbReference type="InterPro" id="IPR050791">
    <property type="entry name" value="Aldo-Keto_reductase"/>
</dbReference>
<gene>
    <name evidence="3" type="ORF">GSTUAT00000478001</name>
</gene>
<dbReference type="SUPFAM" id="SSF51430">
    <property type="entry name" value="NAD(P)-linked oxidoreductase"/>
    <property type="match status" value="1"/>
</dbReference>
<organism evidence="3 4">
    <name type="scientific">Tuber aestivum</name>
    <name type="common">summer truffle</name>
    <dbReference type="NCBI Taxonomy" id="59557"/>
    <lineage>
        <taxon>Eukaryota</taxon>
        <taxon>Fungi</taxon>
        <taxon>Dikarya</taxon>
        <taxon>Ascomycota</taxon>
        <taxon>Pezizomycotina</taxon>
        <taxon>Pezizomycetes</taxon>
        <taxon>Pezizales</taxon>
        <taxon>Tuberaceae</taxon>
        <taxon>Tuber</taxon>
    </lineage>
</organism>
<feature type="domain" description="NADP-dependent oxidoreductase" evidence="2">
    <location>
        <begin position="13"/>
        <end position="310"/>
    </location>
</feature>
<evidence type="ECO:0000313" key="3">
    <source>
        <dbReference type="EMBL" id="CUS15427.1"/>
    </source>
</evidence>
<dbReference type="InterPro" id="IPR023210">
    <property type="entry name" value="NADP_OxRdtase_dom"/>
</dbReference>
<dbReference type="GO" id="GO:0005737">
    <property type="term" value="C:cytoplasm"/>
    <property type="evidence" value="ECO:0007669"/>
    <property type="project" value="TreeGrafter"/>
</dbReference>
<dbReference type="EMBL" id="LN890947">
    <property type="protein sequence ID" value="CUS15427.1"/>
    <property type="molecule type" value="Genomic_DNA"/>
</dbReference>
<dbReference type="Pfam" id="PF00248">
    <property type="entry name" value="Aldo_ket_red"/>
    <property type="match status" value="1"/>
</dbReference>
<name>A0A292Q9P2_9PEZI</name>
<reference evidence="3" key="1">
    <citation type="submission" date="2015-10" db="EMBL/GenBank/DDBJ databases">
        <authorList>
            <person name="Regsiter A."/>
            <person name="william w."/>
        </authorList>
    </citation>
    <scope>NUCLEOTIDE SEQUENCE</scope>
    <source>
        <strain evidence="3">Montdore</strain>
    </source>
</reference>
<evidence type="ECO:0000259" key="2">
    <source>
        <dbReference type="Pfam" id="PF00248"/>
    </source>
</evidence>
<dbReference type="InterPro" id="IPR036812">
    <property type="entry name" value="NAD(P)_OxRdtase_dom_sf"/>
</dbReference>
<evidence type="ECO:0000313" key="4">
    <source>
        <dbReference type="Proteomes" id="UP001412239"/>
    </source>
</evidence>
<dbReference type="PANTHER" id="PTHR43625">
    <property type="entry name" value="AFLATOXIN B1 ALDEHYDE REDUCTASE"/>
    <property type="match status" value="1"/>
</dbReference>
<sequence>MITICNTPVGSTGYGLLGFTWRPHQTPDEQAFAAMKKAIEKGAICWNSGEFYGTPDPTLGLQLLHRYFKKYPEDASKVILSIKGCVDMSNLRALGSPADVRKSVDNTLRILDGVKKIDIFECARVDPRTPIEETIGALAECVREGKIGGIGLSESGAATIRRAHAVHPIAAVEIEYSLWATEIRTNGVASVCAELNIPIVAYSPLGKGFLTGEIKSPEDLPENDFRRRFSRFQPENFKINIELVNRVEGLAKKKGCTPAQLAMEWVRYQSGRDGMPDLLPIPGATTAGRVEENCQEVGLTEEEYSELEGIIGSNQIVGGRYFEAAESLLFA</sequence>
<dbReference type="GO" id="GO:0016491">
    <property type="term" value="F:oxidoreductase activity"/>
    <property type="evidence" value="ECO:0007669"/>
    <property type="project" value="UniProtKB-KW"/>
</dbReference>
<dbReference type="AlphaFoldDB" id="A0A292Q9P2"/>
<dbReference type="Proteomes" id="UP001412239">
    <property type="component" value="Unassembled WGS sequence"/>
</dbReference>
<dbReference type="CDD" id="cd19077">
    <property type="entry name" value="AKR_AKR8A1-2"/>
    <property type="match status" value="1"/>
</dbReference>
<proteinExistence type="predicted"/>